<comment type="caution">
    <text evidence="1">The sequence shown here is derived from an EMBL/GenBank/DDBJ whole genome shotgun (WGS) entry which is preliminary data.</text>
</comment>
<proteinExistence type="predicted"/>
<protein>
    <submittedName>
        <fullName evidence="1">Uncharacterized protein</fullName>
    </submittedName>
</protein>
<evidence type="ECO:0000313" key="2">
    <source>
        <dbReference type="Proteomes" id="UP001249851"/>
    </source>
</evidence>
<reference evidence="1" key="2">
    <citation type="journal article" date="2023" name="Science">
        <title>Genomic signatures of disease resistance in endangered staghorn corals.</title>
        <authorList>
            <person name="Vollmer S.V."/>
            <person name="Selwyn J.D."/>
            <person name="Despard B.A."/>
            <person name="Roesel C.L."/>
        </authorList>
    </citation>
    <scope>NUCLEOTIDE SEQUENCE</scope>
    <source>
        <strain evidence="1">K2</strain>
    </source>
</reference>
<dbReference type="InterPro" id="IPR036691">
    <property type="entry name" value="Endo/exonu/phosph_ase_sf"/>
</dbReference>
<dbReference type="SUPFAM" id="SSF56219">
    <property type="entry name" value="DNase I-like"/>
    <property type="match status" value="1"/>
</dbReference>
<dbReference type="Proteomes" id="UP001249851">
    <property type="component" value="Unassembled WGS sequence"/>
</dbReference>
<reference evidence="1" key="1">
    <citation type="journal article" date="2023" name="G3 (Bethesda)">
        <title>Whole genome assembly and annotation of the endangered Caribbean coral Acropora cervicornis.</title>
        <authorList>
            <person name="Selwyn J.D."/>
            <person name="Vollmer S.V."/>
        </authorList>
    </citation>
    <scope>NUCLEOTIDE SEQUENCE</scope>
    <source>
        <strain evidence="1">K2</strain>
    </source>
</reference>
<keyword evidence="2" id="KW-1185">Reference proteome</keyword>
<name>A0AAD9QD29_ACRCE</name>
<evidence type="ECO:0000313" key="1">
    <source>
        <dbReference type="EMBL" id="KAK2558655.1"/>
    </source>
</evidence>
<gene>
    <name evidence="1" type="ORF">P5673_018849</name>
</gene>
<sequence>MVINQPIPNLHIIGIDHSETKVNMPNFIDVLNHLYNMKLSNPETPAILMDIRTTKTDNIIREKGYTQLIKQFTTDYHTLIDQIYTNVPHHVQSSGVLESYYSDHKPIYISLTAAQ</sequence>
<organism evidence="1 2">
    <name type="scientific">Acropora cervicornis</name>
    <name type="common">Staghorn coral</name>
    <dbReference type="NCBI Taxonomy" id="6130"/>
    <lineage>
        <taxon>Eukaryota</taxon>
        <taxon>Metazoa</taxon>
        <taxon>Cnidaria</taxon>
        <taxon>Anthozoa</taxon>
        <taxon>Hexacorallia</taxon>
        <taxon>Scleractinia</taxon>
        <taxon>Astrocoeniina</taxon>
        <taxon>Acroporidae</taxon>
        <taxon>Acropora</taxon>
    </lineage>
</organism>
<accession>A0AAD9QD29</accession>
<dbReference type="AlphaFoldDB" id="A0AAD9QD29"/>
<dbReference type="EMBL" id="JARQWQ010000043">
    <property type="protein sequence ID" value="KAK2558655.1"/>
    <property type="molecule type" value="Genomic_DNA"/>
</dbReference>